<keyword evidence="4 6" id="KW-0457">Lysine biosynthesis</keyword>
<keyword evidence="2 6" id="KW-0210">Decarboxylase</keyword>
<comment type="catalytic activity">
    <reaction evidence="6 9">
        <text>meso-2,6-diaminopimelate + H(+) = L-lysine + CO2</text>
        <dbReference type="Rhea" id="RHEA:15101"/>
        <dbReference type="ChEBI" id="CHEBI:15378"/>
        <dbReference type="ChEBI" id="CHEBI:16526"/>
        <dbReference type="ChEBI" id="CHEBI:32551"/>
        <dbReference type="ChEBI" id="CHEBI:57791"/>
        <dbReference type="EC" id="4.1.1.20"/>
    </reaction>
</comment>
<dbReference type="CDD" id="cd06828">
    <property type="entry name" value="PLPDE_III_DapDC"/>
    <property type="match status" value="1"/>
</dbReference>
<feature type="binding site" evidence="6">
    <location>
        <position position="409"/>
    </location>
    <ligand>
        <name>substrate</name>
    </ligand>
</feature>
<comment type="similarity">
    <text evidence="6">Belongs to the Orn/Lys/Arg decarboxylase class-II family. LysA subfamily.</text>
</comment>
<feature type="binding site" evidence="6">
    <location>
        <begin position="348"/>
        <end position="351"/>
    </location>
    <ligand>
        <name>pyridoxal 5'-phosphate</name>
        <dbReference type="ChEBI" id="CHEBI:597326"/>
    </ligand>
</feature>
<feature type="domain" description="Orn/DAP/Arg decarboxylase 2 C-terminal" evidence="11">
    <location>
        <begin position="377"/>
        <end position="464"/>
    </location>
</feature>
<dbReference type="Proteomes" id="UP000540191">
    <property type="component" value="Unassembled WGS sequence"/>
</dbReference>
<dbReference type="EMBL" id="JACHNA010000001">
    <property type="protein sequence ID" value="MBB4734939.1"/>
    <property type="molecule type" value="Genomic_DNA"/>
</dbReference>
<evidence type="ECO:0000313" key="14">
    <source>
        <dbReference type="Proteomes" id="UP000540191"/>
    </source>
</evidence>
<dbReference type="InterPro" id="IPR022644">
    <property type="entry name" value="De-COase2_N"/>
</dbReference>
<dbReference type="PANTHER" id="PTHR43727">
    <property type="entry name" value="DIAMINOPIMELATE DECARBOXYLASE"/>
    <property type="match status" value="1"/>
</dbReference>
<comment type="cofactor">
    <cofactor evidence="1 6 8 9">
        <name>pyridoxal 5'-phosphate</name>
        <dbReference type="ChEBI" id="CHEBI:597326"/>
    </cofactor>
</comment>
<comment type="subunit">
    <text evidence="6">Homodimer.</text>
</comment>
<dbReference type="Pfam" id="PF00278">
    <property type="entry name" value="Orn_DAP_Arg_deC"/>
    <property type="match status" value="1"/>
</dbReference>
<dbReference type="SUPFAM" id="SSF50621">
    <property type="entry name" value="Alanine racemase C-terminal domain-like"/>
    <property type="match status" value="1"/>
</dbReference>
<organism evidence="13 14">
    <name type="scientific">Micrococcus cohnii</name>
    <dbReference type="NCBI Taxonomy" id="993416"/>
    <lineage>
        <taxon>Bacteria</taxon>
        <taxon>Bacillati</taxon>
        <taxon>Actinomycetota</taxon>
        <taxon>Actinomycetes</taxon>
        <taxon>Micrococcales</taxon>
        <taxon>Micrococcaceae</taxon>
        <taxon>Micrococcus</taxon>
    </lineage>
</organism>
<dbReference type="GO" id="GO:0009089">
    <property type="term" value="P:lysine biosynthetic process via diaminopimelate"/>
    <property type="evidence" value="ECO:0007669"/>
    <property type="project" value="UniProtKB-UniRule"/>
</dbReference>
<dbReference type="PRINTS" id="PR01179">
    <property type="entry name" value="ODADCRBXLASE"/>
</dbReference>
<gene>
    <name evidence="6" type="primary">lysA</name>
    <name evidence="13" type="ORF">HDA30_000447</name>
</gene>
<evidence type="ECO:0000256" key="3">
    <source>
        <dbReference type="ARBA" id="ARBA00022898"/>
    </source>
</evidence>
<feature type="binding site" evidence="6">
    <location>
        <position position="466"/>
    </location>
    <ligand>
        <name>substrate</name>
    </ligand>
</feature>
<protein>
    <recommendedName>
        <fullName evidence="6 7">Diaminopimelate decarboxylase</fullName>
        <shortName evidence="6">DAP decarboxylase</shortName>
        <shortName evidence="6">DAPDC</shortName>
        <ecNumber evidence="6 7">4.1.1.20</ecNumber>
    </recommendedName>
</protein>
<feature type="modified residue" description="N6-(pyridoxal phosphate)lysine" evidence="6 8">
    <location>
        <position position="112"/>
    </location>
</feature>
<dbReference type="RefSeq" id="WP_343059269.1">
    <property type="nucleotide sequence ID" value="NZ_JACHNA010000001.1"/>
</dbReference>
<dbReference type="InterPro" id="IPR000183">
    <property type="entry name" value="Orn/DAP/Arg_de-COase"/>
</dbReference>
<comment type="caution">
    <text evidence="13">The sequence shown here is derived from an EMBL/GenBank/DDBJ whole genome shotgun (WGS) entry which is preliminary data.</text>
</comment>
<feature type="binding site" evidence="6">
    <location>
        <position position="437"/>
    </location>
    <ligand>
        <name>substrate</name>
    </ligand>
</feature>
<feature type="compositionally biased region" description="Basic and acidic residues" evidence="10">
    <location>
        <begin position="502"/>
        <end position="511"/>
    </location>
</feature>
<evidence type="ECO:0000256" key="5">
    <source>
        <dbReference type="ARBA" id="ARBA00023239"/>
    </source>
</evidence>
<feature type="binding site" evidence="6">
    <location>
        <position position="405"/>
    </location>
    <ligand>
        <name>substrate</name>
    </ligand>
</feature>
<sequence length="527" mass="54480">MSGGGANTASGPAAAGAGVGSPLAPAWLPAPADAAAVNAVGAPLWASGVARSDDGELTVQGIGAAELAERFGTPLLVVDEDDFRARARAFREGFDAAFAQLCGGVDVYFAGKSFLTLSTARWAADEGLRVDTASGGELAIALRAGVDPAHIGLHGNNKSDAELHEALEQGVGRIIVDSVDELRHLAALAGRQGRVAPVMLRLTPGVHAHTHDFIATAHEDQKFGLSLAASAQSEDGNLVGRSPASIAVEVALAEPSLRLLGVHCHIGSQIFEPEGFGLAAERVLAFLAQVRDEHGVELEELDLGGGHGIAYTAADAPRPPAQIAAALAEHVAAAVERHALVCPRLSIEPGRAIAGPAGFTLYRVGVTKTVDVDVPEGADAPEPAQDRTAARRYVAVDGGMSDNPRPVLYDADYTAVLASRSSQVEPVLSRVVGKHCESGDVVVKDVYLPGDVRRADLLAVPATGAYTHVMGSNYNALPRPAVVAVASGRARTIIRRETVDDLLRREVDPHTESGPPVDPDSPTGPAA</sequence>
<feature type="binding site" evidence="6">
    <location>
        <position position="306"/>
    </location>
    <ligand>
        <name>pyridoxal 5'-phosphate</name>
        <dbReference type="ChEBI" id="CHEBI:597326"/>
    </ligand>
</feature>
<evidence type="ECO:0000256" key="8">
    <source>
        <dbReference type="PIRSR" id="PIRSR600183-50"/>
    </source>
</evidence>
<evidence type="ECO:0000259" key="12">
    <source>
        <dbReference type="Pfam" id="PF02784"/>
    </source>
</evidence>
<dbReference type="Gene3D" id="2.40.37.10">
    <property type="entry name" value="Lyase, Ornithine Decarboxylase, Chain A, domain 1"/>
    <property type="match status" value="1"/>
</dbReference>
<evidence type="ECO:0000256" key="2">
    <source>
        <dbReference type="ARBA" id="ARBA00022793"/>
    </source>
</evidence>
<keyword evidence="5 6" id="KW-0456">Lyase</keyword>
<feature type="active site" description="Proton donor" evidence="8">
    <location>
        <position position="436"/>
    </location>
</feature>
<dbReference type="NCBIfam" id="TIGR01048">
    <property type="entry name" value="lysA"/>
    <property type="match status" value="1"/>
</dbReference>
<name>A0A7W7GMP8_9MICC</name>
<keyword evidence="6" id="KW-0028">Amino-acid biosynthesis</keyword>
<evidence type="ECO:0000256" key="7">
    <source>
        <dbReference type="NCBIfam" id="TIGR01048"/>
    </source>
</evidence>
<evidence type="ECO:0000256" key="1">
    <source>
        <dbReference type="ARBA" id="ARBA00001933"/>
    </source>
</evidence>
<evidence type="ECO:0000259" key="11">
    <source>
        <dbReference type="Pfam" id="PF00278"/>
    </source>
</evidence>
<feature type="binding site" evidence="6">
    <location>
        <position position="466"/>
    </location>
    <ligand>
        <name>pyridoxal 5'-phosphate</name>
        <dbReference type="ChEBI" id="CHEBI:597326"/>
    </ligand>
</feature>
<dbReference type="SUPFAM" id="SSF51419">
    <property type="entry name" value="PLP-binding barrel"/>
    <property type="match status" value="1"/>
</dbReference>
<dbReference type="AlphaFoldDB" id="A0A7W7GMP8"/>
<dbReference type="InterPro" id="IPR002986">
    <property type="entry name" value="DAP_deCOOHase_LysA"/>
</dbReference>
<keyword evidence="14" id="KW-1185">Reference proteome</keyword>
<dbReference type="PRINTS" id="PR01181">
    <property type="entry name" value="DAPDCRBXLASE"/>
</dbReference>
<reference evidence="13 14" key="1">
    <citation type="submission" date="2020-08" db="EMBL/GenBank/DDBJ databases">
        <title>Sequencing the genomes of 1000 actinobacteria strains.</title>
        <authorList>
            <person name="Klenk H.-P."/>
        </authorList>
    </citation>
    <scope>NUCLEOTIDE SEQUENCE [LARGE SCALE GENOMIC DNA]</scope>
    <source>
        <strain evidence="13 14">DSM 23974</strain>
    </source>
</reference>
<feature type="region of interest" description="Disordered" evidence="10">
    <location>
        <begin position="502"/>
        <end position="527"/>
    </location>
</feature>
<comment type="function">
    <text evidence="6">Specifically catalyzes the decarboxylation of meso-diaminopimelate (meso-DAP) to L-lysine.</text>
</comment>
<feature type="domain" description="Orn/DAP/Arg decarboxylase 2 N-terminal" evidence="12">
    <location>
        <begin position="98"/>
        <end position="354"/>
    </location>
</feature>
<dbReference type="Pfam" id="PF02784">
    <property type="entry name" value="Orn_Arg_deC_N"/>
    <property type="match status" value="1"/>
</dbReference>
<comment type="pathway">
    <text evidence="6 9">Amino-acid biosynthesis; L-lysine biosynthesis via DAP pathway; L-lysine from DL-2,6-diaminopimelate: step 1/1.</text>
</comment>
<dbReference type="Gene3D" id="3.20.20.10">
    <property type="entry name" value="Alanine racemase"/>
    <property type="match status" value="1"/>
</dbReference>
<evidence type="ECO:0000256" key="9">
    <source>
        <dbReference type="RuleBase" id="RU003738"/>
    </source>
</evidence>
<proteinExistence type="inferred from homology"/>
<keyword evidence="3 6" id="KW-0663">Pyridoxal phosphate</keyword>
<dbReference type="GO" id="GO:0030170">
    <property type="term" value="F:pyridoxal phosphate binding"/>
    <property type="evidence" value="ECO:0007669"/>
    <property type="project" value="UniProtKB-UniRule"/>
</dbReference>
<evidence type="ECO:0000256" key="10">
    <source>
        <dbReference type="SAM" id="MobiDB-lite"/>
    </source>
</evidence>
<evidence type="ECO:0000256" key="6">
    <source>
        <dbReference type="HAMAP-Rule" id="MF_02120"/>
    </source>
</evidence>
<dbReference type="UniPathway" id="UPA00034">
    <property type="reaction ID" value="UER00027"/>
</dbReference>
<accession>A0A7W7GMP8</accession>
<dbReference type="InterPro" id="IPR029066">
    <property type="entry name" value="PLP-binding_barrel"/>
</dbReference>
<dbReference type="EC" id="4.1.1.20" evidence="6 7"/>
<feature type="binding site" evidence="6">
    <location>
        <position position="351"/>
    </location>
    <ligand>
        <name>substrate</name>
    </ligand>
</feature>
<dbReference type="GO" id="GO:0008836">
    <property type="term" value="F:diaminopimelate decarboxylase activity"/>
    <property type="evidence" value="ECO:0007669"/>
    <property type="project" value="UniProtKB-UniRule"/>
</dbReference>
<dbReference type="InterPro" id="IPR009006">
    <property type="entry name" value="Ala_racemase/Decarboxylase_C"/>
</dbReference>
<evidence type="ECO:0000313" key="13">
    <source>
        <dbReference type="EMBL" id="MBB4734939.1"/>
    </source>
</evidence>
<dbReference type="HAMAP" id="MF_02120">
    <property type="entry name" value="LysA"/>
    <property type="match status" value="1"/>
</dbReference>
<evidence type="ECO:0000256" key="4">
    <source>
        <dbReference type="ARBA" id="ARBA00023154"/>
    </source>
</evidence>
<dbReference type="FunFam" id="3.20.20.10:FF:000003">
    <property type="entry name" value="Diaminopimelate decarboxylase"/>
    <property type="match status" value="1"/>
</dbReference>
<dbReference type="InterPro" id="IPR022643">
    <property type="entry name" value="De-COase2_C"/>
</dbReference>
<dbReference type="PANTHER" id="PTHR43727:SF2">
    <property type="entry name" value="GROUP IV DECARBOXYLASE"/>
    <property type="match status" value="1"/>
</dbReference>